<comment type="similarity">
    <text evidence="6">Belongs to the peptidase M48 family.</text>
</comment>
<dbReference type="Pfam" id="PF01435">
    <property type="entry name" value="Peptidase_M48"/>
    <property type="match status" value="1"/>
</dbReference>
<evidence type="ECO:0000313" key="10">
    <source>
        <dbReference type="Proteomes" id="UP000178943"/>
    </source>
</evidence>
<keyword evidence="7" id="KW-0472">Membrane</keyword>
<evidence type="ECO:0000256" key="5">
    <source>
        <dbReference type="ARBA" id="ARBA00023049"/>
    </source>
</evidence>
<dbReference type="PANTHER" id="PTHR22726">
    <property type="entry name" value="METALLOENDOPEPTIDASE OMA1"/>
    <property type="match status" value="1"/>
</dbReference>
<dbReference type="EMBL" id="MFGW01000183">
    <property type="protein sequence ID" value="OGF62234.1"/>
    <property type="molecule type" value="Genomic_DNA"/>
</dbReference>
<dbReference type="GO" id="GO:0046872">
    <property type="term" value="F:metal ion binding"/>
    <property type="evidence" value="ECO:0007669"/>
    <property type="project" value="UniProtKB-KW"/>
</dbReference>
<keyword evidence="4 6" id="KW-0862">Zinc</keyword>
<keyword evidence="7" id="KW-0812">Transmembrane</keyword>
<reference evidence="9 10" key="1">
    <citation type="journal article" date="2016" name="Nat. Commun.">
        <title>Thousands of microbial genomes shed light on interconnected biogeochemical processes in an aquifer system.</title>
        <authorList>
            <person name="Anantharaman K."/>
            <person name="Brown C.T."/>
            <person name="Hug L.A."/>
            <person name="Sharon I."/>
            <person name="Castelle C.J."/>
            <person name="Probst A.J."/>
            <person name="Thomas B.C."/>
            <person name="Singh A."/>
            <person name="Wilkins M.J."/>
            <person name="Karaoz U."/>
            <person name="Brodie E.L."/>
            <person name="Williams K.H."/>
            <person name="Hubbard S.S."/>
            <person name="Banfield J.F."/>
        </authorList>
    </citation>
    <scope>NUCLEOTIDE SEQUENCE [LARGE SCALE GENOMIC DNA]</scope>
</reference>
<evidence type="ECO:0000259" key="8">
    <source>
        <dbReference type="Pfam" id="PF01435"/>
    </source>
</evidence>
<evidence type="ECO:0000256" key="7">
    <source>
        <dbReference type="SAM" id="Phobius"/>
    </source>
</evidence>
<dbReference type="GO" id="GO:0016020">
    <property type="term" value="C:membrane"/>
    <property type="evidence" value="ECO:0007669"/>
    <property type="project" value="TreeGrafter"/>
</dbReference>
<evidence type="ECO:0000256" key="4">
    <source>
        <dbReference type="ARBA" id="ARBA00022833"/>
    </source>
</evidence>
<dbReference type="PANTHER" id="PTHR22726:SF1">
    <property type="entry name" value="METALLOENDOPEPTIDASE OMA1, MITOCHONDRIAL"/>
    <property type="match status" value="1"/>
</dbReference>
<feature type="domain" description="Peptidase M48" evidence="8">
    <location>
        <begin position="87"/>
        <end position="263"/>
    </location>
</feature>
<keyword evidence="3 6" id="KW-0378">Hydrolase</keyword>
<evidence type="ECO:0000256" key="6">
    <source>
        <dbReference type="RuleBase" id="RU003983"/>
    </source>
</evidence>
<gene>
    <name evidence="9" type="ORF">A2Y62_13990</name>
</gene>
<dbReference type="GO" id="GO:0051603">
    <property type="term" value="P:proteolysis involved in protein catabolic process"/>
    <property type="evidence" value="ECO:0007669"/>
    <property type="project" value="TreeGrafter"/>
</dbReference>
<dbReference type="InterPro" id="IPR001915">
    <property type="entry name" value="Peptidase_M48"/>
</dbReference>
<dbReference type="STRING" id="1817863.A2Y62_13990"/>
<comment type="cofactor">
    <cofactor evidence="6">
        <name>Zn(2+)</name>
        <dbReference type="ChEBI" id="CHEBI:29105"/>
    </cofactor>
    <text evidence="6">Binds 1 zinc ion per subunit.</text>
</comment>
<keyword evidence="7" id="KW-1133">Transmembrane helix</keyword>
<proteinExistence type="inferred from homology"/>
<accession>A0A1F5VFN9</accession>
<dbReference type="CDD" id="cd07333">
    <property type="entry name" value="M48C_bepA_like"/>
    <property type="match status" value="1"/>
</dbReference>
<evidence type="ECO:0000256" key="3">
    <source>
        <dbReference type="ARBA" id="ARBA00022801"/>
    </source>
</evidence>
<dbReference type="AlphaFoldDB" id="A0A1F5VFN9"/>
<feature type="transmembrane region" description="Helical" evidence="7">
    <location>
        <begin position="12"/>
        <end position="29"/>
    </location>
</feature>
<keyword evidence="1 6" id="KW-0645">Protease</keyword>
<name>A0A1F5VFN9_9BACT</name>
<evidence type="ECO:0000256" key="2">
    <source>
        <dbReference type="ARBA" id="ARBA00022723"/>
    </source>
</evidence>
<evidence type="ECO:0000313" key="9">
    <source>
        <dbReference type="EMBL" id="OGF62234.1"/>
    </source>
</evidence>
<dbReference type="InterPro" id="IPR051156">
    <property type="entry name" value="Mito/Outer_Membr_Metalloprot"/>
</dbReference>
<dbReference type="PROSITE" id="PS51257">
    <property type="entry name" value="PROKAR_LIPOPROTEIN"/>
    <property type="match status" value="1"/>
</dbReference>
<protein>
    <recommendedName>
        <fullName evidence="8">Peptidase M48 domain-containing protein</fullName>
    </recommendedName>
</protein>
<dbReference type="Gene3D" id="3.30.2010.10">
    <property type="entry name" value="Metalloproteases ('zincins'), catalytic domain"/>
    <property type="match status" value="1"/>
</dbReference>
<dbReference type="GO" id="GO:0004222">
    <property type="term" value="F:metalloendopeptidase activity"/>
    <property type="evidence" value="ECO:0007669"/>
    <property type="project" value="InterPro"/>
</dbReference>
<evidence type="ECO:0000256" key="1">
    <source>
        <dbReference type="ARBA" id="ARBA00022670"/>
    </source>
</evidence>
<dbReference type="Proteomes" id="UP000178943">
    <property type="component" value="Unassembled WGS sequence"/>
</dbReference>
<sequence>MFKSSQNKNYYILFYHAAVLLIALGLLVGCTKPVVYHGKEVGGGMNFLSIDDEVSLGRQVAEEIEATMPMLQDYDIHDYINDIGYTLELTAKNAGFPQFNYQFQVVNDDVINAFALPGGYIYIHRGLLHQIENESEIAGVLAHEMGHVIGHHGAEIWSKMILLSGIIIAATESIPDKHKKWKTVAQIGGGFALVFTQLKYSRDAEREADFIGVHLLREAGYNPEGMVTLFQKFDKMNKSSPSAFQTFFSSHPTPAERIKNTEKEINSINDKSMLVTTTKNFSEMKSELEKLPPPPKKKK</sequence>
<keyword evidence="2" id="KW-0479">Metal-binding</keyword>
<comment type="caution">
    <text evidence="9">The sequence shown here is derived from an EMBL/GenBank/DDBJ whole genome shotgun (WGS) entry which is preliminary data.</text>
</comment>
<organism evidence="9 10">
    <name type="scientific">Candidatus Fischerbacteria bacterium RBG_13_37_8</name>
    <dbReference type="NCBI Taxonomy" id="1817863"/>
    <lineage>
        <taxon>Bacteria</taxon>
        <taxon>Candidatus Fischeribacteriota</taxon>
    </lineage>
</organism>
<keyword evidence="5 6" id="KW-0482">Metalloprotease</keyword>